<dbReference type="InterPro" id="IPR024541">
    <property type="entry name" value="DUF3881"/>
</dbReference>
<reference evidence="2" key="1">
    <citation type="submission" date="2015-05" db="EMBL/GenBank/DDBJ databases">
        <authorList>
            <consortium name="Pathogen Informatics"/>
        </authorList>
    </citation>
    <scope>NUCLEOTIDE SEQUENCE [LARGE SCALE GENOMIC DNA]</scope>
    <source>
        <strain evidence="2">M72</strain>
    </source>
</reference>
<gene>
    <name evidence="1" type="ORF">M72_28581</name>
</gene>
<protein>
    <submittedName>
        <fullName evidence="1">Uncharacterized protein</fullName>
    </submittedName>
</protein>
<organism evidence="1 2">
    <name type="scientific">Roseburia faecis</name>
    <dbReference type="NCBI Taxonomy" id="301302"/>
    <lineage>
        <taxon>Bacteria</taxon>
        <taxon>Bacillati</taxon>
        <taxon>Bacillota</taxon>
        <taxon>Clostridia</taxon>
        <taxon>Lachnospirales</taxon>
        <taxon>Lachnospiraceae</taxon>
        <taxon>Roseburia</taxon>
    </lineage>
</organism>
<dbReference type="Pfam" id="PF12997">
    <property type="entry name" value="DUF3881"/>
    <property type="match status" value="1"/>
</dbReference>
<keyword evidence="2" id="KW-1185">Reference proteome</keyword>
<dbReference type="Proteomes" id="UP000049979">
    <property type="component" value="Unassembled WGS sequence"/>
</dbReference>
<dbReference type="RefSeq" id="WP_055067711.1">
    <property type="nucleotide sequence ID" value="NZ_CP173697.1"/>
</dbReference>
<accession>A0A0M6WKE6</accession>
<dbReference type="EMBL" id="CVRR01000018">
    <property type="protein sequence ID" value="CRL37447.1"/>
    <property type="molecule type" value="Genomic_DNA"/>
</dbReference>
<dbReference type="OrthoDB" id="9774037at2"/>
<evidence type="ECO:0000313" key="1">
    <source>
        <dbReference type="EMBL" id="CRL37447.1"/>
    </source>
</evidence>
<sequence>MHKFLRAIGFSDITKKDLEMILDEVITRPEIMKITKDSEGNEFAELSGSFAANAGITVRGTYQEDDSFHMDYYYPYVFGTSITTNEQIDVEKHAEKESYAGVCDEVNLGVTLIFYIQNVADYLAETNRNLSKIHYGAMLAGLSTEGKILCPVVERKKNDVPAIQKNDRHNQLIAQAREGDEDAIESLTLEDMDTYALLSQRVMKEDIFSIVKSTFMPFGIESDQYTVLGEIIDCVTMENKLTHEKLYGMKLLCNNIQFDVCINEKDLLGEPAIGRRFRGNVWMQGNLCLE</sequence>
<dbReference type="STRING" id="301302.ERS852420_03396"/>
<dbReference type="AlphaFoldDB" id="A0A0M6WKE6"/>
<name>A0A0M6WKE6_9FIRM</name>
<evidence type="ECO:0000313" key="2">
    <source>
        <dbReference type="Proteomes" id="UP000049979"/>
    </source>
</evidence>
<proteinExistence type="predicted"/>